<gene>
    <name evidence="3" type="ORF">MCM1_0039</name>
</gene>
<reference evidence="4" key="1">
    <citation type="submission" date="2014-06" db="EMBL/GenBank/DDBJ databases">
        <title>The complete genome sequence of Methanosarcina barkeri CM1.</title>
        <authorList>
            <consortium name="Pastoral Greenhouse Gas Research Consortium"/>
            <person name="Lambie S.C."/>
            <person name="Leahy S.C."/>
            <person name="Kelly W.J."/>
            <person name="Li D."/>
            <person name="Reilly K."/>
            <person name="Attwood G.T."/>
            <person name="Altermann E."/>
        </authorList>
    </citation>
    <scope>NUCLEOTIDE SEQUENCE [LARGE SCALE GENOMIC DNA]</scope>
    <source>
        <strain evidence="4">CM1</strain>
    </source>
</reference>
<feature type="region of interest" description="Disordered" evidence="1">
    <location>
        <begin position="194"/>
        <end position="219"/>
    </location>
</feature>
<dbReference type="GeneID" id="25455632"/>
<dbReference type="InterPro" id="IPR022409">
    <property type="entry name" value="PKD/Chitinase_dom"/>
</dbReference>
<dbReference type="RefSeq" id="WP_053010590.1">
    <property type="nucleotide sequence ID" value="NZ_CP008746.1"/>
</dbReference>
<name>A0A0G3C5A6_METBA</name>
<dbReference type="SMART" id="SM00089">
    <property type="entry name" value="PKD"/>
    <property type="match status" value="4"/>
</dbReference>
<evidence type="ECO:0000313" key="3">
    <source>
        <dbReference type="EMBL" id="AKJ37166.1"/>
    </source>
</evidence>
<dbReference type="PANTHER" id="PTHR36842:SF1">
    <property type="entry name" value="PROTEIN TOLB"/>
    <property type="match status" value="1"/>
</dbReference>
<feature type="compositionally biased region" description="Gly residues" evidence="1">
    <location>
        <begin position="206"/>
        <end position="217"/>
    </location>
</feature>
<evidence type="ECO:0000256" key="1">
    <source>
        <dbReference type="SAM" id="MobiDB-lite"/>
    </source>
</evidence>
<dbReference type="InterPro" id="IPR013783">
    <property type="entry name" value="Ig-like_fold"/>
</dbReference>
<evidence type="ECO:0000259" key="2">
    <source>
        <dbReference type="PROSITE" id="PS50093"/>
    </source>
</evidence>
<dbReference type="InterPro" id="IPR000601">
    <property type="entry name" value="PKD_dom"/>
</dbReference>
<protein>
    <submittedName>
        <fullName evidence="3">Cell surface protein</fullName>
    </submittedName>
</protein>
<dbReference type="AlphaFoldDB" id="A0A0G3C5A6"/>
<dbReference type="EMBL" id="CP008746">
    <property type="protein sequence ID" value="AKJ37166.1"/>
    <property type="molecule type" value="Genomic_DNA"/>
</dbReference>
<reference evidence="3 4" key="2">
    <citation type="journal article" date="2015" name="Stand. Genomic Sci.">
        <title>The complete genome sequence of the rumen methanogen Methanosarcina barkeri CM1.</title>
        <authorList>
            <person name="Lambie S.C."/>
            <person name="Kelly W.J."/>
            <person name="Leahy S.C."/>
            <person name="Li D."/>
            <person name="Reilly K."/>
            <person name="McAllister T.A."/>
            <person name="Valle E.R."/>
            <person name="Attwood G.T."/>
            <person name="Altermann E."/>
        </authorList>
    </citation>
    <scope>NUCLEOTIDE SEQUENCE [LARGE SCALE GENOMIC DNA]</scope>
    <source>
        <strain evidence="3 4">CM1</strain>
    </source>
</reference>
<dbReference type="FunFam" id="2.60.40.10:FF:000270">
    <property type="entry name" value="Cell surface protein"/>
    <property type="match status" value="4"/>
</dbReference>
<dbReference type="Proteomes" id="UP000035331">
    <property type="component" value="Chromosome"/>
</dbReference>
<feature type="domain" description="PKD" evidence="2">
    <location>
        <begin position="337"/>
        <end position="380"/>
    </location>
</feature>
<evidence type="ECO:0000313" key="4">
    <source>
        <dbReference type="Proteomes" id="UP000035331"/>
    </source>
</evidence>
<proteinExistence type="predicted"/>
<feature type="domain" description="PKD" evidence="2">
    <location>
        <begin position="256"/>
        <end position="299"/>
    </location>
</feature>
<accession>A0A0G3C5A6</accession>
<feature type="domain" description="PKD" evidence="2">
    <location>
        <begin position="418"/>
        <end position="461"/>
    </location>
</feature>
<dbReference type="Gene3D" id="2.60.40.10">
    <property type="entry name" value="Immunoglobulins"/>
    <property type="match status" value="4"/>
</dbReference>
<sequence>MRTSFKTLLLGMVFISLIFTCNKFPAFTGTSASLSDTKYANTRINTGFWDNLPGVIGVPDLDLAINGSELQNTTDDPIRVTINSLENLNSPVNSASLAEAPGNPMNNSSIKANETFNPTYRINLASNSNLTNNHTNLTNNHTNLTNNHTNLTNNHTNLTNNHTNLTNNTNHTNLTGSANLTNTFDLDRTVSLEEASGSTGSIVSGVGSGSGGDGGFGDSDNGEGILPKAFFSNSVTEGYVPLTVQFTDLSENAEEWNWDFGDGTISTEQNPVHTYTATGEYTATLEVSNVNGTNSTFSTIFALQPVLPIANFSSNVTSGTAPLTVQFTDLSENAEEWNWDFGDGAISTEQNPVHTYTATGKYTATLEVSNVNGTNSTFSTIFALQSVLPMADFSSNVTSGTAPLTVQFTDLSENAEEWNWDFGDGAISTEQNPVHTYTATGKYTATLEVSNVNGTNSTFSTIFALQPVLPIANFSSNVTSGTAPLTVQFTDLSENAEEWNWDFGDGAISTEQNPVHTYTATGKYIVTFTAANVNSQSTKTGHISVNE</sequence>
<dbReference type="Pfam" id="PF18911">
    <property type="entry name" value="PKD_4"/>
    <property type="match status" value="4"/>
</dbReference>
<organism evidence="3 4">
    <name type="scientific">Methanosarcina barkeri CM1</name>
    <dbReference type="NCBI Taxonomy" id="796385"/>
    <lineage>
        <taxon>Archaea</taxon>
        <taxon>Methanobacteriati</taxon>
        <taxon>Methanobacteriota</taxon>
        <taxon>Stenosarchaea group</taxon>
        <taxon>Methanomicrobia</taxon>
        <taxon>Methanosarcinales</taxon>
        <taxon>Methanosarcinaceae</taxon>
        <taxon>Methanosarcina</taxon>
    </lineage>
</organism>
<feature type="domain" description="PKD" evidence="2">
    <location>
        <begin position="499"/>
        <end position="547"/>
    </location>
</feature>
<feature type="compositionally biased region" description="Low complexity" evidence="1">
    <location>
        <begin position="196"/>
        <end position="205"/>
    </location>
</feature>
<dbReference type="PROSITE" id="PS50093">
    <property type="entry name" value="PKD"/>
    <property type="match status" value="4"/>
</dbReference>
<dbReference type="InterPro" id="IPR035986">
    <property type="entry name" value="PKD_dom_sf"/>
</dbReference>
<dbReference type="SUPFAM" id="SSF49299">
    <property type="entry name" value="PKD domain"/>
    <property type="match status" value="4"/>
</dbReference>
<dbReference type="PANTHER" id="PTHR36842">
    <property type="entry name" value="PROTEIN TOLB HOMOLOG"/>
    <property type="match status" value="1"/>
</dbReference>
<dbReference type="CDD" id="cd00146">
    <property type="entry name" value="PKD"/>
    <property type="match status" value="4"/>
</dbReference>
<dbReference type="PATRIC" id="fig|796385.3.peg.46"/>